<protein>
    <submittedName>
        <fullName evidence="1">Uncharacterized protein</fullName>
    </submittedName>
</protein>
<dbReference type="EMBL" id="JAEFBK010000009">
    <property type="protein sequence ID" value="KAG7570660.1"/>
    <property type="molecule type" value="Genomic_DNA"/>
</dbReference>
<dbReference type="AlphaFoldDB" id="A0A8T2ACZ3"/>
<dbReference type="Proteomes" id="UP000694240">
    <property type="component" value="Chromosome 9"/>
</dbReference>
<evidence type="ECO:0000313" key="1">
    <source>
        <dbReference type="EMBL" id="KAG7570660.1"/>
    </source>
</evidence>
<comment type="caution">
    <text evidence="1">The sequence shown here is derived from an EMBL/GenBank/DDBJ whole genome shotgun (WGS) entry which is preliminary data.</text>
</comment>
<name>A0A8T2ACZ3_9BRAS</name>
<keyword evidence="2" id="KW-1185">Reference proteome</keyword>
<gene>
    <name evidence="1" type="ORF">ISN45_Aa04g032320</name>
</gene>
<accession>A0A8T2ACZ3</accession>
<evidence type="ECO:0000313" key="2">
    <source>
        <dbReference type="Proteomes" id="UP000694240"/>
    </source>
</evidence>
<reference evidence="1 2" key="1">
    <citation type="submission" date="2020-12" db="EMBL/GenBank/DDBJ databases">
        <title>Concerted genomic and epigenomic changes stabilize Arabidopsis allopolyploids.</title>
        <authorList>
            <person name="Chen Z."/>
        </authorList>
    </citation>
    <scope>NUCLEOTIDE SEQUENCE [LARGE SCALE GENOMIC DNA]</scope>
    <source>
        <strain evidence="1">Allo738</strain>
        <tissue evidence="1">Leaf</tissue>
    </source>
</reference>
<sequence length="64" mass="7493">MRLQAKFTFGNSNRRLVDLSEIYGFNSRFRFFIPYGFSFRLNSVGIKICIRRKAKDPAGKRVNS</sequence>
<organism evidence="1 2">
    <name type="scientific">Arabidopsis thaliana x Arabidopsis arenosa</name>
    <dbReference type="NCBI Taxonomy" id="1240361"/>
    <lineage>
        <taxon>Eukaryota</taxon>
        <taxon>Viridiplantae</taxon>
        <taxon>Streptophyta</taxon>
        <taxon>Embryophyta</taxon>
        <taxon>Tracheophyta</taxon>
        <taxon>Spermatophyta</taxon>
        <taxon>Magnoliopsida</taxon>
        <taxon>eudicotyledons</taxon>
        <taxon>Gunneridae</taxon>
        <taxon>Pentapetalae</taxon>
        <taxon>rosids</taxon>
        <taxon>malvids</taxon>
        <taxon>Brassicales</taxon>
        <taxon>Brassicaceae</taxon>
        <taxon>Camelineae</taxon>
        <taxon>Arabidopsis</taxon>
    </lineage>
</organism>
<proteinExistence type="predicted"/>